<dbReference type="Proteomes" id="UP001189624">
    <property type="component" value="Chromosome 3"/>
</dbReference>
<dbReference type="PANTHER" id="PTHR33095:SF114">
    <property type="entry name" value="DUF1645 FAMILY PROTEIN"/>
    <property type="match status" value="1"/>
</dbReference>
<dbReference type="InterPro" id="IPR012442">
    <property type="entry name" value="DUF1645_plant"/>
</dbReference>
<dbReference type="PANTHER" id="PTHR33095">
    <property type="entry name" value="OS07G0619500 PROTEIN"/>
    <property type="match status" value="1"/>
</dbReference>
<dbReference type="AlphaFoldDB" id="A0AA86VIQ0"/>
<sequence length="248" mass="28648">MQALSILQMPHSFQNSNNFAPMPQLLHPSSTSENQIKFENEENVEEEQEFSFVPFDDQKTLTFADEMFENGKIRTTSTTFDQYLVSPVIAHSNTFSLQSPLKKLFVVQQLNKFSFQSKDILKGSCKETFQKDTVVEVEDSNKKHKKSKSTSFSKIWRFRENIKLRRNSDGEDAFVLFNPSGSVSLTSNEAKKGKSGKCKITQSPHEKHYVMNKRKTETSRRRSFLPYRKNLIGFFTNVNGFSRNVNPF</sequence>
<dbReference type="EMBL" id="OY731400">
    <property type="protein sequence ID" value="CAJ1940129.1"/>
    <property type="molecule type" value="Genomic_DNA"/>
</dbReference>
<dbReference type="Gramene" id="rna-AYBTSS11_LOCUS9540">
    <property type="protein sequence ID" value="CAJ1940129.1"/>
    <property type="gene ID" value="gene-AYBTSS11_LOCUS9540"/>
</dbReference>
<organism evidence="1 2">
    <name type="scientific">Sphenostylis stenocarpa</name>
    <dbReference type="NCBI Taxonomy" id="92480"/>
    <lineage>
        <taxon>Eukaryota</taxon>
        <taxon>Viridiplantae</taxon>
        <taxon>Streptophyta</taxon>
        <taxon>Embryophyta</taxon>
        <taxon>Tracheophyta</taxon>
        <taxon>Spermatophyta</taxon>
        <taxon>Magnoliopsida</taxon>
        <taxon>eudicotyledons</taxon>
        <taxon>Gunneridae</taxon>
        <taxon>Pentapetalae</taxon>
        <taxon>rosids</taxon>
        <taxon>fabids</taxon>
        <taxon>Fabales</taxon>
        <taxon>Fabaceae</taxon>
        <taxon>Papilionoideae</taxon>
        <taxon>50 kb inversion clade</taxon>
        <taxon>NPAAA clade</taxon>
        <taxon>indigoferoid/millettioid clade</taxon>
        <taxon>Phaseoleae</taxon>
        <taxon>Sphenostylis</taxon>
    </lineage>
</organism>
<gene>
    <name evidence="1" type="ORF">AYBTSS11_LOCUS9540</name>
</gene>
<proteinExistence type="predicted"/>
<name>A0AA86VIQ0_9FABA</name>
<protein>
    <submittedName>
        <fullName evidence="1">Uncharacterized protein</fullName>
    </submittedName>
</protein>
<evidence type="ECO:0000313" key="1">
    <source>
        <dbReference type="EMBL" id="CAJ1940129.1"/>
    </source>
</evidence>
<dbReference type="Pfam" id="PF07816">
    <property type="entry name" value="DUF1645"/>
    <property type="match status" value="1"/>
</dbReference>
<evidence type="ECO:0000313" key="2">
    <source>
        <dbReference type="Proteomes" id="UP001189624"/>
    </source>
</evidence>
<accession>A0AA86VIQ0</accession>
<reference evidence="1" key="1">
    <citation type="submission" date="2023-10" db="EMBL/GenBank/DDBJ databases">
        <authorList>
            <person name="Domelevo Entfellner J.-B."/>
        </authorList>
    </citation>
    <scope>NUCLEOTIDE SEQUENCE</scope>
</reference>
<keyword evidence="2" id="KW-1185">Reference proteome</keyword>